<dbReference type="EMBL" id="BAABHW010000002">
    <property type="protein sequence ID" value="GAA5074472.1"/>
    <property type="molecule type" value="Genomic_DNA"/>
</dbReference>
<accession>A0ABP9LAR2</accession>
<feature type="transmembrane region" description="Helical" evidence="1">
    <location>
        <begin position="47"/>
        <end position="72"/>
    </location>
</feature>
<proteinExistence type="predicted"/>
<keyword evidence="3" id="KW-1185">Reference proteome</keyword>
<name>A0ABP9LAR2_9RHOB</name>
<dbReference type="Proteomes" id="UP001499910">
    <property type="component" value="Unassembled WGS sequence"/>
</dbReference>
<keyword evidence="1" id="KW-0472">Membrane</keyword>
<dbReference type="RefSeq" id="WP_259553970.1">
    <property type="nucleotide sequence ID" value="NZ_BAABHW010000002.1"/>
</dbReference>
<evidence type="ECO:0000313" key="2">
    <source>
        <dbReference type="EMBL" id="GAA5074472.1"/>
    </source>
</evidence>
<gene>
    <name evidence="2" type="ORF">GCM10023209_21570</name>
</gene>
<comment type="caution">
    <text evidence="2">The sequence shown here is derived from an EMBL/GenBank/DDBJ whole genome shotgun (WGS) entry which is preliminary data.</text>
</comment>
<sequence length="110" mass="11390">MLTALAYKARVEARAAAFSTFAGLLLAVGLAFFTVSAWLALSAVLPTATVALIVGGVYFGLALVFFGIVALIRRKPVHVPPAARSTPMPEIIQAFVTGMAAGQGTAATRR</sequence>
<evidence type="ECO:0000313" key="3">
    <source>
        <dbReference type="Proteomes" id="UP001499910"/>
    </source>
</evidence>
<evidence type="ECO:0000256" key="1">
    <source>
        <dbReference type="SAM" id="Phobius"/>
    </source>
</evidence>
<organism evidence="2 3">
    <name type="scientific">[Roseibacterium] beibuensis</name>
    <dbReference type="NCBI Taxonomy" id="1193142"/>
    <lineage>
        <taxon>Bacteria</taxon>
        <taxon>Pseudomonadati</taxon>
        <taxon>Pseudomonadota</taxon>
        <taxon>Alphaproteobacteria</taxon>
        <taxon>Rhodobacterales</taxon>
        <taxon>Roseobacteraceae</taxon>
        <taxon>Roseicyclus</taxon>
    </lineage>
</organism>
<keyword evidence="1" id="KW-0812">Transmembrane</keyword>
<protein>
    <recommendedName>
        <fullName evidence="4">Holin-X, holin superfamily III</fullName>
    </recommendedName>
</protein>
<reference evidence="3" key="1">
    <citation type="journal article" date="2019" name="Int. J. Syst. Evol. Microbiol.">
        <title>The Global Catalogue of Microorganisms (GCM) 10K type strain sequencing project: providing services to taxonomists for standard genome sequencing and annotation.</title>
        <authorList>
            <consortium name="The Broad Institute Genomics Platform"/>
            <consortium name="The Broad Institute Genome Sequencing Center for Infectious Disease"/>
            <person name="Wu L."/>
            <person name="Ma J."/>
        </authorList>
    </citation>
    <scope>NUCLEOTIDE SEQUENCE [LARGE SCALE GENOMIC DNA]</scope>
    <source>
        <strain evidence="3">JCM 18015</strain>
    </source>
</reference>
<keyword evidence="1" id="KW-1133">Transmembrane helix</keyword>
<evidence type="ECO:0008006" key="4">
    <source>
        <dbReference type="Google" id="ProtNLM"/>
    </source>
</evidence>
<feature type="transmembrane region" description="Helical" evidence="1">
    <location>
        <begin position="21"/>
        <end position="41"/>
    </location>
</feature>